<evidence type="ECO:0000256" key="2">
    <source>
        <dbReference type="ARBA" id="ARBA00022603"/>
    </source>
</evidence>
<dbReference type="PROSITE" id="PS50970">
    <property type="entry name" value="HCY"/>
    <property type="match status" value="1"/>
</dbReference>
<keyword evidence="3" id="KW-0808">Transferase</keyword>
<evidence type="ECO:0000256" key="3">
    <source>
        <dbReference type="ARBA" id="ARBA00022679"/>
    </source>
</evidence>
<evidence type="ECO:0000313" key="10">
    <source>
        <dbReference type="Proteomes" id="UP000315534"/>
    </source>
</evidence>
<dbReference type="Pfam" id="PF02574">
    <property type="entry name" value="S-methyl_trans"/>
    <property type="match status" value="1"/>
</dbReference>
<protein>
    <submittedName>
        <fullName evidence="9">Methionine synthase</fullName>
    </submittedName>
</protein>
<dbReference type="PANTHER" id="PTHR45833">
    <property type="entry name" value="METHIONINE SYNTHASE"/>
    <property type="match status" value="1"/>
</dbReference>
<dbReference type="PANTHER" id="PTHR45833:SF1">
    <property type="entry name" value="METHIONINE SYNTHASE"/>
    <property type="match status" value="1"/>
</dbReference>
<keyword evidence="6" id="KW-0170">Cobalt</keyword>
<evidence type="ECO:0000259" key="8">
    <source>
        <dbReference type="PROSITE" id="PS50970"/>
    </source>
</evidence>
<dbReference type="InterPro" id="IPR003726">
    <property type="entry name" value="HCY_dom"/>
</dbReference>
<proteinExistence type="inferred from homology"/>
<evidence type="ECO:0000256" key="4">
    <source>
        <dbReference type="ARBA" id="ARBA00022691"/>
    </source>
</evidence>
<keyword evidence="4" id="KW-0949">S-adenosyl-L-methionine</keyword>
<evidence type="ECO:0000256" key="7">
    <source>
        <dbReference type="PROSITE-ProRule" id="PRU00333"/>
    </source>
</evidence>
<sequence>MMSELTFLELLRSKRVLFDGAMGTLLLSKNLGAQDYEGKEGCCEILNLTRPDLIEESHGNYLEAGADVVETNTFQGSRLKLEEFGLGEKTHEINVAAARIARKAADSFSTPDRPRFVVGSIGPTAKLPSSSDPELTISFSRIREVLSEQAAGLIEGGVDALLLETQQVILETRAGIFGIRDAFKDKGTELPILVH</sequence>
<dbReference type="GO" id="GO:0046653">
    <property type="term" value="P:tetrahydrofolate metabolic process"/>
    <property type="evidence" value="ECO:0007669"/>
    <property type="project" value="TreeGrafter"/>
</dbReference>
<evidence type="ECO:0000256" key="6">
    <source>
        <dbReference type="ARBA" id="ARBA00023285"/>
    </source>
</evidence>
<dbReference type="GO" id="GO:0005829">
    <property type="term" value="C:cytosol"/>
    <property type="evidence" value="ECO:0007669"/>
    <property type="project" value="TreeGrafter"/>
</dbReference>
<evidence type="ECO:0000256" key="1">
    <source>
        <dbReference type="ARBA" id="ARBA00010398"/>
    </source>
</evidence>
<dbReference type="GO" id="GO:0050667">
    <property type="term" value="P:homocysteine metabolic process"/>
    <property type="evidence" value="ECO:0007669"/>
    <property type="project" value="TreeGrafter"/>
</dbReference>
<dbReference type="AlphaFoldDB" id="A0A523XS20"/>
<dbReference type="InterPro" id="IPR050554">
    <property type="entry name" value="Met_Synthase/Corrinoid"/>
</dbReference>
<dbReference type="GO" id="GO:0046872">
    <property type="term" value="F:metal ion binding"/>
    <property type="evidence" value="ECO:0007669"/>
    <property type="project" value="UniProtKB-KW"/>
</dbReference>
<keyword evidence="5" id="KW-0479">Metal-binding</keyword>
<name>A0A523XS20_UNCT6</name>
<comment type="caution">
    <text evidence="9">The sequence shown here is derived from an EMBL/GenBank/DDBJ whole genome shotgun (WGS) entry which is preliminary data.</text>
</comment>
<feature type="non-terminal residue" evidence="9">
    <location>
        <position position="195"/>
    </location>
</feature>
<gene>
    <name evidence="9" type="ORF">E3J38_02880</name>
</gene>
<reference evidence="9 10" key="1">
    <citation type="submission" date="2019-03" db="EMBL/GenBank/DDBJ databases">
        <title>Metabolic potential of uncultured bacteria and archaea associated with petroleum seepage in deep-sea sediments.</title>
        <authorList>
            <person name="Dong X."/>
            <person name="Hubert C."/>
        </authorList>
    </citation>
    <scope>NUCLEOTIDE SEQUENCE [LARGE SCALE GENOMIC DNA]</scope>
    <source>
        <strain evidence="9">E29_bin36</strain>
    </source>
</reference>
<dbReference type="Gene3D" id="3.20.20.330">
    <property type="entry name" value="Homocysteine-binding-like domain"/>
    <property type="match status" value="1"/>
</dbReference>
<accession>A0A523XS20</accession>
<evidence type="ECO:0000313" key="9">
    <source>
        <dbReference type="EMBL" id="TET82027.1"/>
    </source>
</evidence>
<comment type="caution">
    <text evidence="7">Lacks conserved residue(s) required for the propagation of feature annotation.</text>
</comment>
<evidence type="ECO:0000256" key="5">
    <source>
        <dbReference type="ARBA" id="ARBA00022723"/>
    </source>
</evidence>
<organism evidence="9 10">
    <name type="scientific">candidate division TA06 bacterium</name>
    <dbReference type="NCBI Taxonomy" id="2250710"/>
    <lineage>
        <taxon>Bacteria</taxon>
        <taxon>Bacteria division TA06</taxon>
    </lineage>
</organism>
<keyword evidence="2" id="KW-0489">Methyltransferase</keyword>
<dbReference type="EMBL" id="SOIP01000174">
    <property type="protein sequence ID" value="TET82027.1"/>
    <property type="molecule type" value="Genomic_DNA"/>
</dbReference>
<dbReference type="SUPFAM" id="SSF82282">
    <property type="entry name" value="Homocysteine S-methyltransferase"/>
    <property type="match status" value="1"/>
</dbReference>
<comment type="similarity">
    <text evidence="1">Belongs to the vitamin-B12 dependent methionine synthase family.</text>
</comment>
<feature type="domain" description="Hcy-binding" evidence="8">
    <location>
        <begin position="4"/>
        <end position="195"/>
    </location>
</feature>
<dbReference type="Proteomes" id="UP000315534">
    <property type="component" value="Unassembled WGS sequence"/>
</dbReference>
<dbReference type="GO" id="GO:0008705">
    <property type="term" value="F:methionine synthase activity"/>
    <property type="evidence" value="ECO:0007669"/>
    <property type="project" value="TreeGrafter"/>
</dbReference>
<dbReference type="GO" id="GO:0032259">
    <property type="term" value="P:methylation"/>
    <property type="evidence" value="ECO:0007669"/>
    <property type="project" value="UniProtKB-KW"/>
</dbReference>
<dbReference type="InterPro" id="IPR036589">
    <property type="entry name" value="HCY_dom_sf"/>
</dbReference>